<protein>
    <submittedName>
        <fullName evidence="2">P-loop containing nucleoside triphosphate hydrolase protein</fullName>
    </submittedName>
</protein>
<dbReference type="AlphaFoldDB" id="A0AAD4GF48"/>
<dbReference type="GO" id="GO:0016787">
    <property type="term" value="F:hydrolase activity"/>
    <property type="evidence" value="ECO:0007669"/>
    <property type="project" value="UniProtKB-KW"/>
</dbReference>
<dbReference type="InterPro" id="IPR006073">
    <property type="entry name" value="GTP-bd"/>
</dbReference>
<evidence type="ECO:0000313" key="3">
    <source>
        <dbReference type="Proteomes" id="UP001194468"/>
    </source>
</evidence>
<keyword evidence="2" id="KW-0378">Hydrolase</keyword>
<dbReference type="InterPro" id="IPR027417">
    <property type="entry name" value="P-loop_NTPase"/>
</dbReference>
<proteinExistence type="predicted"/>
<dbReference type="Gene3D" id="3.40.50.300">
    <property type="entry name" value="P-loop containing nucleotide triphosphate hydrolases"/>
    <property type="match status" value="1"/>
</dbReference>
<feature type="domain" description="G" evidence="1">
    <location>
        <begin position="8"/>
        <end position="121"/>
    </location>
</feature>
<dbReference type="InterPro" id="IPR025662">
    <property type="entry name" value="Sigma_54_int_dom_ATP-bd_1"/>
</dbReference>
<keyword evidence="3" id="KW-1185">Reference proteome</keyword>
<evidence type="ECO:0000313" key="2">
    <source>
        <dbReference type="EMBL" id="KAF8441408.1"/>
    </source>
</evidence>
<dbReference type="EMBL" id="WHUW01000010">
    <property type="protein sequence ID" value="KAF8441408.1"/>
    <property type="molecule type" value="Genomic_DNA"/>
</dbReference>
<dbReference type="Pfam" id="PF01926">
    <property type="entry name" value="MMR_HSR1"/>
    <property type="match status" value="1"/>
</dbReference>
<dbReference type="PROSITE" id="PS00675">
    <property type="entry name" value="SIGMA54_INTERACT_1"/>
    <property type="match status" value="1"/>
</dbReference>
<reference evidence="2" key="2">
    <citation type="journal article" date="2020" name="Nat. Commun.">
        <title>Large-scale genome sequencing of mycorrhizal fungi provides insights into the early evolution of symbiotic traits.</title>
        <authorList>
            <person name="Miyauchi S."/>
            <person name="Kiss E."/>
            <person name="Kuo A."/>
            <person name="Drula E."/>
            <person name="Kohler A."/>
            <person name="Sanchez-Garcia M."/>
            <person name="Morin E."/>
            <person name="Andreopoulos B."/>
            <person name="Barry K.W."/>
            <person name="Bonito G."/>
            <person name="Buee M."/>
            <person name="Carver A."/>
            <person name="Chen C."/>
            <person name="Cichocki N."/>
            <person name="Clum A."/>
            <person name="Culley D."/>
            <person name="Crous P.W."/>
            <person name="Fauchery L."/>
            <person name="Girlanda M."/>
            <person name="Hayes R.D."/>
            <person name="Keri Z."/>
            <person name="LaButti K."/>
            <person name="Lipzen A."/>
            <person name="Lombard V."/>
            <person name="Magnuson J."/>
            <person name="Maillard F."/>
            <person name="Murat C."/>
            <person name="Nolan M."/>
            <person name="Ohm R.A."/>
            <person name="Pangilinan J."/>
            <person name="Pereira M.F."/>
            <person name="Perotto S."/>
            <person name="Peter M."/>
            <person name="Pfister S."/>
            <person name="Riley R."/>
            <person name="Sitrit Y."/>
            <person name="Stielow J.B."/>
            <person name="Szollosi G."/>
            <person name="Zifcakova L."/>
            <person name="Stursova M."/>
            <person name="Spatafora J.W."/>
            <person name="Tedersoo L."/>
            <person name="Vaario L.M."/>
            <person name="Yamada A."/>
            <person name="Yan M."/>
            <person name="Wang P."/>
            <person name="Xu J."/>
            <person name="Bruns T."/>
            <person name="Baldrian P."/>
            <person name="Vilgalys R."/>
            <person name="Dunand C."/>
            <person name="Henrissat B."/>
            <person name="Grigoriev I.V."/>
            <person name="Hibbett D."/>
            <person name="Nagy L.G."/>
            <person name="Martin F.M."/>
        </authorList>
    </citation>
    <scope>NUCLEOTIDE SEQUENCE</scope>
    <source>
        <strain evidence="2">BED1</strain>
    </source>
</reference>
<gene>
    <name evidence="2" type="ORF">L210DRAFT_3537137</name>
</gene>
<reference evidence="2" key="1">
    <citation type="submission" date="2019-10" db="EMBL/GenBank/DDBJ databases">
        <authorList>
            <consortium name="DOE Joint Genome Institute"/>
            <person name="Kuo A."/>
            <person name="Miyauchi S."/>
            <person name="Kiss E."/>
            <person name="Drula E."/>
            <person name="Kohler A."/>
            <person name="Sanchez-Garcia M."/>
            <person name="Andreopoulos B."/>
            <person name="Barry K.W."/>
            <person name="Bonito G."/>
            <person name="Buee M."/>
            <person name="Carver A."/>
            <person name="Chen C."/>
            <person name="Cichocki N."/>
            <person name="Clum A."/>
            <person name="Culley D."/>
            <person name="Crous P.W."/>
            <person name="Fauchery L."/>
            <person name="Girlanda M."/>
            <person name="Hayes R."/>
            <person name="Keri Z."/>
            <person name="LaButti K."/>
            <person name="Lipzen A."/>
            <person name="Lombard V."/>
            <person name="Magnuson J."/>
            <person name="Maillard F."/>
            <person name="Morin E."/>
            <person name="Murat C."/>
            <person name="Nolan M."/>
            <person name="Ohm R."/>
            <person name="Pangilinan J."/>
            <person name="Pereira M."/>
            <person name="Perotto S."/>
            <person name="Peter M."/>
            <person name="Riley R."/>
            <person name="Sitrit Y."/>
            <person name="Stielow B."/>
            <person name="Szollosi G."/>
            <person name="Zifcakova L."/>
            <person name="Stursova M."/>
            <person name="Spatafora J.W."/>
            <person name="Tedersoo L."/>
            <person name="Vaario L.-M."/>
            <person name="Yamada A."/>
            <person name="Yan M."/>
            <person name="Wang P."/>
            <person name="Xu J."/>
            <person name="Bruns T."/>
            <person name="Baldrian P."/>
            <person name="Vilgalys R."/>
            <person name="Henrissat B."/>
            <person name="Grigoriev I.V."/>
            <person name="Hibbett D."/>
            <person name="Nagy L.G."/>
            <person name="Martin F.M."/>
        </authorList>
    </citation>
    <scope>NUCLEOTIDE SEQUENCE</scope>
    <source>
        <strain evidence="2">BED1</strain>
    </source>
</reference>
<accession>A0AAD4GF48</accession>
<comment type="caution">
    <text evidence="2">The sequence shown here is derived from an EMBL/GenBank/DDBJ whole genome shotgun (WGS) entry which is preliminary data.</text>
</comment>
<dbReference type="SUPFAM" id="SSF52540">
    <property type="entry name" value="P-loop containing nucleoside triphosphate hydrolases"/>
    <property type="match status" value="1"/>
</dbReference>
<dbReference type="Proteomes" id="UP001194468">
    <property type="component" value="Unassembled WGS sequence"/>
</dbReference>
<evidence type="ECO:0000259" key="1">
    <source>
        <dbReference type="Pfam" id="PF01926"/>
    </source>
</evidence>
<dbReference type="GO" id="GO:0005525">
    <property type="term" value="F:GTP binding"/>
    <property type="evidence" value="ECO:0007669"/>
    <property type="project" value="InterPro"/>
</dbReference>
<organism evidence="2 3">
    <name type="scientific">Boletus edulis BED1</name>
    <dbReference type="NCBI Taxonomy" id="1328754"/>
    <lineage>
        <taxon>Eukaryota</taxon>
        <taxon>Fungi</taxon>
        <taxon>Dikarya</taxon>
        <taxon>Basidiomycota</taxon>
        <taxon>Agaricomycotina</taxon>
        <taxon>Agaricomycetes</taxon>
        <taxon>Agaricomycetidae</taxon>
        <taxon>Boletales</taxon>
        <taxon>Boletineae</taxon>
        <taxon>Boletaceae</taxon>
        <taxon>Boletoideae</taxon>
        <taxon>Boletus</taxon>
    </lineage>
</organism>
<name>A0AAD4GF48_BOLED</name>
<sequence>MAQVPRNVIFIGETGSGKSSVINLIIGHDHAAVTPDAQPCTSAFASYEVSFEGRKYRLWDTPGLNKPSGLGRFLRRRSSTVESLKRFLQERHRHGEVNLLVLCVRGSRATSAMSKAYKSFCHATRRIAPLVIAVTYLERAQPTMDAWWQENERRFGDLGLVFEGHACLTCLSPHHRRRASQEEIRVLISAEYRPRAAWSIASERDYLNDLRGSCVVC</sequence>